<dbReference type="Pfam" id="PF00271">
    <property type="entry name" value="Helicase_C"/>
    <property type="match status" value="1"/>
</dbReference>
<dbReference type="Pfam" id="PF18319">
    <property type="entry name" value="Zn_ribbon_PriA"/>
    <property type="match status" value="1"/>
</dbReference>
<dbReference type="RefSeq" id="WP_216455963.1">
    <property type="nucleotide sequence ID" value="NZ_JAHLQL010000001.1"/>
</dbReference>
<reference evidence="11 12" key="1">
    <citation type="submission" date="2021-06" db="EMBL/GenBank/DDBJ databases">
        <authorList>
            <person name="Sun Q."/>
            <person name="Li D."/>
        </authorList>
    </citation>
    <scope>NUCLEOTIDE SEQUENCE [LARGE SCALE GENOMIC DNA]</scope>
    <source>
        <strain evidence="11 12">MSJ-4</strain>
    </source>
</reference>
<dbReference type="InterPro" id="IPR041236">
    <property type="entry name" value="PriA_C"/>
</dbReference>
<keyword evidence="1 8" id="KW-0639">Primosome</keyword>
<evidence type="ECO:0000256" key="2">
    <source>
        <dbReference type="ARBA" id="ARBA00022705"/>
    </source>
</evidence>
<evidence type="ECO:0000259" key="9">
    <source>
        <dbReference type="PROSITE" id="PS51192"/>
    </source>
</evidence>
<keyword evidence="12" id="KW-1185">Reference proteome</keyword>
<comment type="subunit">
    <text evidence="8">Component of the replication restart primosome.</text>
</comment>
<keyword evidence="4 8" id="KW-0547">Nucleotide-binding</keyword>
<dbReference type="Pfam" id="PF00270">
    <property type="entry name" value="DEAD"/>
    <property type="match status" value="1"/>
</dbReference>
<sequence>MLKFAGIVINQDANELDRIFTYRIKEDHRNKIKVGHRVKVPFGRGNRLIDGFVLYLYEGVKELEDTYVEIKSIENLYSDVELFTNKDVKLMEFMRKKYLCSYVDALRQFLPKGIIGGMKKKTVEVLFVSKSLEGKYDKEPYISIFNKVKSLEDGVTRAELNKNYGMSLSSINTLIKHGFISADSKIIQRYNHKEFQYYGKKNLNTEQKNIVENILNSYNHTFLIHGVTGSGKTEVYMNLVEDNIQRGKASIVLVPEIALTPQMIERFKGRFGKEVAVFHSKLSDGERFDEWFRVKEGKVKLAVGARSAVFLPFKDLGLIIIDEEHENSYKSDSNPKYHARDIAEYRSKLEGCKVVLGTATPSIETYYRTEIGEIELLKMENRADGALMPNIHVVDMREELKNNNRSIFSTLLYNEIKTTLNKKEQIILFLNRRGFSTFVSCRKCGYVFKCDDCDISMTYHFSGNYLSCHYCGKKMRVSNICPVCHSNYVKYFGVGTEKVETEVRRHFPEARVLRMDLDTTRKKDSYEIIYNTFKKGEADILIGTQMVSKGLDFPNVSLVGVLAADLSLNLPDYRASERTYQLVTQVSGRAGRGKTIGNVIVQTYLPENYSIKAAQNYSYSSFYNQELTIRKDMSYPPFGKILSINLSSKNEDLLIKCIQNIGINLKNKFLYHDKIEILGPCPCMISKIKESYRWQIIIKGQIADELAKEIKDFLYESIKDYYKDIRLSIDINPNSLI</sequence>
<feature type="binding site" evidence="8">
    <location>
        <position position="484"/>
    </location>
    <ligand>
        <name>Zn(2+)</name>
        <dbReference type="ChEBI" id="CHEBI:29105"/>
        <label>1</label>
    </ligand>
</feature>
<dbReference type="SMART" id="SM00490">
    <property type="entry name" value="HELICc"/>
    <property type="match status" value="1"/>
</dbReference>
<evidence type="ECO:0000256" key="6">
    <source>
        <dbReference type="ARBA" id="ARBA00022840"/>
    </source>
</evidence>
<dbReference type="InterPro" id="IPR005259">
    <property type="entry name" value="PriA"/>
</dbReference>
<keyword evidence="8" id="KW-0413">Isomerase</keyword>
<dbReference type="InterPro" id="IPR011545">
    <property type="entry name" value="DEAD/DEAH_box_helicase_dom"/>
</dbReference>
<dbReference type="Proteomes" id="UP000736583">
    <property type="component" value="Unassembled WGS sequence"/>
</dbReference>
<feature type="binding site" evidence="8">
    <location>
        <position position="468"/>
    </location>
    <ligand>
        <name>Zn(2+)</name>
        <dbReference type="ChEBI" id="CHEBI:29105"/>
        <label>2</label>
    </ligand>
</feature>
<dbReference type="GO" id="GO:0016787">
    <property type="term" value="F:hydrolase activity"/>
    <property type="evidence" value="ECO:0007669"/>
    <property type="project" value="UniProtKB-KW"/>
</dbReference>
<dbReference type="InterPro" id="IPR014001">
    <property type="entry name" value="Helicase_ATP-bd"/>
</dbReference>
<gene>
    <name evidence="8 11" type="primary">priA</name>
    <name evidence="11" type="ORF">KQI89_03785</name>
</gene>
<evidence type="ECO:0000313" key="12">
    <source>
        <dbReference type="Proteomes" id="UP000736583"/>
    </source>
</evidence>
<dbReference type="CDD" id="cd18804">
    <property type="entry name" value="SF2_C_priA"/>
    <property type="match status" value="1"/>
</dbReference>
<evidence type="ECO:0000259" key="10">
    <source>
        <dbReference type="PROSITE" id="PS51194"/>
    </source>
</evidence>
<dbReference type="NCBIfam" id="NF004066">
    <property type="entry name" value="PRK05580.1-3"/>
    <property type="match status" value="1"/>
</dbReference>
<feature type="domain" description="Helicase C-terminal" evidence="10">
    <location>
        <begin position="476"/>
        <end position="659"/>
    </location>
</feature>
<keyword evidence="6 8" id="KW-0067">ATP-binding</keyword>
<evidence type="ECO:0000256" key="3">
    <source>
        <dbReference type="ARBA" id="ARBA00022723"/>
    </source>
</evidence>
<feature type="binding site" evidence="8">
    <location>
        <position position="471"/>
    </location>
    <ligand>
        <name>Zn(2+)</name>
        <dbReference type="ChEBI" id="CHEBI:29105"/>
        <label>2</label>
    </ligand>
</feature>
<dbReference type="Pfam" id="PF18074">
    <property type="entry name" value="PriA_C"/>
    <property type="match status" value="1"/>
</dbReference>
<dbReference type="PROSITE" id="PS51192">
    <property type="entry name" value="HELICASE_ATP_BIND_1"/>
    <property type="match status" value="1"/>
</dbReference>
<dbReference type="PROSITE" id="PS51194">
    <property type="entry name" value="HELICASE_CTER"/>
    <property type="match status" value="1"/>
</dbReference>
<feature type="binding site" evidence="8">
    <location>
        <position position="453"/>
    </location>
    <ligand>
        <name>Zn(2+)</name>
        <dbReference type="ChEBI" id="CHEBI:29105"/>
        <label>2</label>
    </ligand>
</feature>
<evidence type="ECO:0000256" key="7">
    <source>
        <dbReference type="ARBA" id="ARBA00023125"/>
    </source>
</evidence>
<dbReference type="InterPro" id="IPR040498">
    <property type="entry name" value="PriA_CRR"/>
</dbReference>
<organism evidence="11 12">
    <name type="scientific">Clostridium simiarum</name>
    <dbReference type="NCBI Taxonomy" id="2841506"/>
    <lineage>
        <taxon>Bacteria</taxon>
        <taxon>Bacillati</taxon>
        <taxon>Bacillota</taxon>
        <taxon>Clostridia</taxon>
        <taxon>Eubacteriales</taxon>
        <taxon>Clostridiaceae</taxon>
        <taxon>Clostridium</taxon>
    </lineage>
</organism>
<keyword evidence="7 8" id="KW-0238">DNA-binding</keyword>
<comment type="catalytic activity">
    <reaction evidence="8">
        <text>Couples ATP hydrolysis with the unwinding of duplex DNA by translocating in the 3'-5' direction.</text>
        <dbReference type="EC" id="5.6.2.4"/>
    </reaction>
</comment>
<dbReference type="SMART" id="SM00487">
    <property type="entry name" value="DEXDc"/>
    <property type="match status" value="1"/>
</dbReference>
<dbReference type="InterPro" id="IPR001650">
    <property type="entry name" value="Helicase_C-like"/>
</dbReference>
<keyword evidence="5 8" id="KW-0862">Zinc</keyword>
<dbReference type="EMBL" id="JAHLQL010000001">
    <property type="protein sequence ID" value="MBU5590875.1"/>
    <property type="molecule type" value="Genomic_DNA"/>
</dbReference>
<evidence type="ECO:0000256" key="1">
    <source>
        <dbReference type="ARBA" id="ARBA00022515"/>
    </source>
</evidence>
<evidence type="ECO:0000313" key="11">
    <source>
        <dbReference type="EMBL" id="MBU5590875.1"/>
    </source>
</evidence>
<dbReference type="PANTHER" id="PTHR30580">
    <property type="entry name" value="PRIMOSOMAL PROTEIN N"/>
    <property type="match status" value="1"/>
</dbReference>
<dbReference type="NCBIfam" id="TIGR00595">
    <property type="entry name" value="priA"/>
    <property type="match status" value="1"/>
</dbReference>
<feature type="binding site" evidence="8">
    <location>
        <position position="441"/>
    </location>
    <ligand>
        <name>Zn(2+)</name>
        <dbReference type="ChEBI" id="CHEBI:29105"/>
        <label>1</label>
    </ligand>
</feature>
<feature type="domain" description="Helicase ATP-binding" evidence="9">
    <location>
        <begin position="213"/>
        <end position="379"/>
    </location>
</feature>
<dbReference type="CDD" id="cd17929">
    <property type="entry name" value="DEXHc_priA"/>
    <property type="match status" value="1"/>
</dbReference>
<comment type="similarity">
    <text evidence="8">Belongs to the helicase family. PriA subfamily.</text>
</comment>
<evidence type="ECO:0000256" key="5">
    <source>
        <dbReference type="ARBA" id="ARBA00022833"/>
    </source>
</evidence>
<keyword evidence="3 8" id="KW-0479">Metal-binding</keyword>
<keyword evidence="8" id="KW-0347">Helicase</keyword>
<dbReference type="HAMAP" id="MF_00983">
    <property type="entry name" value="PriA"/>
    <property type="match status" value="1"/>
</dbReference>
<feature type="binding site" evidence="8">
    <location>
        <position position="444"/>
    </location>
    <ligand>
        <name>Zn(2+)</name>
        <dbReference type="ChEBI" id="CHEBI:29105"/>
        <label>1</label>
    </ligand>
</feature>
<accession>A0ABS6EXL1</accession>
<name>A0ABS6EXL1_9CLOT</name>
<comment type="function">
    <text evidence="8">Initiates the restart of stalled replication forks, which reloads the replicative helicase on sites other than the origin of replication. Recognizes and binds to abandoned replication forks and remodels them to uncover a helicase loading site. Promotes assembly of the primosome at these replication forks.</text>
</comment>
<protein>
    <recommendedName>
        <fullName evidence="8">Replication restart protein PriA</fullName>
    </recommendedName>
    <alternativeName>
        <fullName evidence="8">ATP-dependent DNA helicase PriA</fullName>
        <ecNumber evidence="8">5.6.2.4</ecNumber>
    </alternativeName>
    <alternativeName>
        <fullName evidence="8">DNA 3'-5' helicase PriA</fullName>
    </alternativeName>
</protein>
<evidence type="ECO:0000256" key="4">
    <source>
        <dbReference type="ARBA" id="ARBA00022741"/>
    </source>
</evidence>
<dbReference type="Pfam" id="PF17764">
    <property type="entry name" value="PriA_3primeBD"/>
    <property type="match status" value="1"/>
</dbReference>
<dbReference type="PANTHER" id="PTHR30580:SF0">
    <property type="entry name" value="PRIMOSOMAL PROTEIN N"/>
    <property type="match status" value="1"/>
</dbReference>
<comment type="cofactor">
    <cofactor evidence="8">
        <name>Zn(2+)</name>
        <dbReference type="ChEBI" id="CHEBI:29105"/>
    </cofactor>
    <text evidence="8">Binds 2 zinc ions per subunit.</text>
</comment>
<keyword evidence="2 8" id="KW-0235">DNA replication</keyword>
<dbReference type="EC" id="5.6.2.4" evidence="8"/>
<evidence type="ECO:0000256" key="8">
    <source>
        <dbReference type="HAMAP-Rule" id="MF_00983"/>
    </source>
</evidence>
<comment type="caution">
    <text evidence="11">The sequence shown here is derived from an EMBL/GenBank/DDBJ whole genome shotgun (WGS) entry which is preliminary data.</text>
</comment>
<feature type="binding site" evidence="8">
    <location>
        <position position="481"/>
    </location>
    <ligand>
        <name>Zn(2+)</name>
        <dbReference type="ChEBI" id="CHEBI:29105"/>
        <label>1</label>
    </ligand>
</feature>
<feature type="binding site" evidence="8">
    <location>
        <position position="450"/>
    </location>
    <ligand>
        <name>Zn(2+)</name>
        <dbReference type="ChEBI" id="CHEBI:29105"/>
        <label>2</label>
    </ligand>
</feature>
<keyword evidence="8 11" id="KW-0378">Hydrolase</keyword>
<comment type="catalytic activity">
    <reaction evidence="8">
        <text>ATP + H2O = ADP + phosphate + H(+)</text>
        <dbReference type="Rhea" id="RHEA:13065"/>
        <dbReference type="ChEBI" id="CHEBI:15377"/>
        <dbReference type="ChEBI" id="CHEBI:15378"/>
        <dbReference type="ChEBI" id="CHEBI:30616"/>
        <dbReference type="ChEBI" id="CHEBI:43474"/>
        <dbReference type="ChEBI" id="CHEBI:456216"/>
        <dbReference type="EC" id="5.6.2.4"/>
    </reaction>
</comment>
<dbReference type="InterPro" id="IPR041222">
    <property type="entry name" value="PriA_3primeBD"/>
</dbReference>
<proteinExistence type="inferred from homology"/>